<reference evidence="2" key="1">
    <citation type="journal article" date="2020" name="Nat. Commun.">
        <title>Genome sequence of the cluster root forming white lupin.</title>
        <authorList>
            <person name="Hufnagel B."/>
            <person name="Marques A."/>
            <person name="Soriano A."/>
            <person name="Marques L."/>
            <person name="Divol F."/>
            <person name="Doumas P."/>
            <person name="Sallet E."/>
            <person name="Mancinotti D."/>
            <person name="Carrere S."/>
            <person name="Marande W."/>
            <person name="Arribat S."/>
            <person name="Keller J."/>
            <person name="Huneau C."/>
            <person name="Blein T."/>
            <person name="Aime D."/>
            <person name="Laguerre M."/>
            <person name="Taylor J."/>
            <person name="Schubert V."/>
            <person name="Nelson M."/>
            <person name="Geu-Flores F."/>
            <person name="Crespi M."/>
            <person name="Gallardo-Guerrero K."/>
            <person name="Delaux P.-M."/>
            <person name="Salse J."/>
            <person name="Berges H."/>
            <person name="Guyot R."/>
            <person name="Gouzy J."/>
            <person name="Peret B."/>
        </authorList>
    </citation>
    <scope>NUCLEOTIDE SEQUENCE [LARGE SCALE GENOMIC DNA]</scope>
    <source>
        <strain evidence="2">cv. Amiga</strain>
    </source>
</reference>
<dbReference type="AlphaFoldDB" id="A0A6A4Q1B8"/>
<dbReference type="InterPro" id="IPR008528">
    <property type="entry name" value="unc-13_homologue"/>
</dbReference>
<dbReference type="OrthoDB" id="1689965at2759"/>
<gene>
    <name evidence="1" type="ORF">Lalb_Chr09g0331451</name>
</gene>
<dbReference type="Proteomes" id="UP000447434">
    <property type="component" value="Chromosome 9"/>
</dbReference>
<comment type="caution">
    <text evidence="1">The sequence shown here is derived from an EMBL/GenBank/DDBJ whole genome shotgun (WGS) entry which is preliminary data.</text>
</comment>
<sequence>MVLPLELIQQLKCSDFPTQQEYESWIRRNMKVLEAGLLLHPHLPLDHKSDSSAQCLKQIINESLQNPMDIGNNNESMQNLRSVVMSLARGSYDESASEICHWADGFPLNLKIYQTLLEACFDKNEEKFMIEEVDEVLELIKKTWIVLGMNEMLHNICFSWVLFHHYVVTGQVENDLLSASTNLLKEAEKDVKSRTDPFYSKSASSMLSSMLGWAEKKLLAYHDTFCRGNIESMQSIVSLAVSSAKILVQAMSLEFNNKMRNEANVSCSRVENYIRSSLHDVFTQASSTIHSP</sequence>
<organism evidence="1 2">
    <name type="scientific">Lupinus albus</name>
    <name type="common">White lupine</name>
    <name type="synonym">Lupinus termis</name>
    <dbReference type="NCBI Taxonomy" id="3870"/>
    <lineage>
        <taxon>Eukaryota</taxon>
        <taxon>Viridiplantae</taxon>
        <taxon>Streptophyta</taxon>
        <taxon>Embryophyta</taxon>
        <taxon>Tracheophyta</taxon>
        <taxon>Spermatophyta</taxon>
        <taxon>Magnoliopsida</taxon>
        <taxon>eudicotyledons</taxon>
        <taxon>Gunneridae</taxon>
        <taxon>Pentapetalae</taxon>
        <taxon>rosids</taxon>
        <taxon>fabids</taxon>
        <taxon>Fabales</taxon>
        <taxon>Fabaceae</taxon>
        <taxon>Papilionoideae</taxon>
        <taxon>50 kb inversion clade</taxon>
        <taxon>genistoids sensu lato</taxon>
        <taxon>core genistoids</taxon>
        <taxon>Genisteae</taxon>
        <taxon>Lupinus</taxon>
    </lineage>
</organism>
<evidence type="ECO:0000313" key="2">
    <source>
        <dbReference type="Proteomes" id="UP000447434"/>
    </source>
</evidence>
<name>A0A6A4Q1B8_LUPAL</name>
<evidence type="ECO:0000313" key="1">
    <source>
        <dbReference type="EMBL" id="KAE9607570.1"/>
    </source>
</evidence>
<accession>A0A6A4Q1B8</accession>
<dbReference type="EMBL" id="WOCE01000009">
    <property type="protein sequence ID" value="KAE9607570.1"/>
    <property type="molecule type" value="Genomic_DNA"/>
</dbReference>
<dbReference type="PANTHER" id="PTHR31280">
    <property type="entry name" value="PROTEIN UNC-13 HOMOLOG"/>
    <property type="match status" value="1"/>
</dbReference>
<proteinExistence type="predicted"/>
<protein>
    <submittedName>
        <fullName evidence="1">Uncharacterized protein</fullName>
    </submittedName>
</protein>
<keyword evidence="2" id="KW-1185">Reference proteome</keyword>
<dbReference type="PANTHER" id="PTHR31280:SF16">
    <property type="entry name" value="GLS PROTEIN (DUF810)"/>
    <property type="match status" value="1"/>
</dbReference>